<dbReference type="AlphaFoldDB" id="A0A1V9YNI4"/>
<evidence type="ECO:0000313" key="3">
    <source>
        <dbReference type="Proteomes" id="UP000243579"/>
    </source>
</evidence>
<protein>
    <recommendedName>
        <fullName evidence="4">DDE-1 domain-containing protein</fullName>
    </recommendedName>
</protein>
<organism evidence="2 3">
    <name type="scientific">Achlya hypogyna</name>
    <name type="common">Oomycete</name>
    <name type="synonym">Protoachlya hypogyna</name>
    <dbReference type="NCBI Taxonomy" id="1202772"/>
    <lineage>
        <taxon>Eukaryota</taxon>
        <taxon>Sar</taxon>
        <taxon>Stramenopiles</taxon>
        <taxon>Oomycota</taxon>
        <taxon>Saprolegniomycetes</taxon>
        <taxon>Saprolegniales</taxon>
        <taxon>Achlyaceae</taxon>
        <taxon>Achlya</taxon>
    </lineage>
</organism>
<sequence length="239" mass="26035">MDSNVLSTIGITRVLNADQTAINFEYLPTKTLNKKGAKGVCIRSAGREKARLTAMLMADTNGTKYPPFIIVKMPPAKVPAQRSLNFQHRLGFGRRTWPSIEAYQDGSGYRIYANRAGAYMRSAISGAVVGQPFKLLPPSREDVIGWVVAAWEALPKRAIVGGFAKAHIVYGASRASSDGDRVENPTRENSQERNQVDIDTLVDGLVAVGAMNDNDALTAEDDIFDFDELTNTEAPNQCA</sequence>
<dbReference type="Proteomes" id="UP000243579">
    <property type="component" value="Unassembled WGS sequence"/>
</dbReference>
<proteinExistence type="predicted"/>
<reference evidence="2 3" key="1">
    <citation type="journal article" date="2014" name="Genome Biol. Evol.">
        <title>The secreted proteins of Achlya hypogyna and Thraustotheca clavata identify the ancestral oomycete secretome and reveal gene acquisitions by horizontal gene transfer.</title>
        <authorList>
            <person name="Misner I."/>
            <person name="Blouin N."/>
            <person name="Leonard G."/>
            <person name="Richards T.A."/>
            <person name="Lane C.E."/>
        </authorList>
    </citation>
    <scope>NUCLEOTIDE SEQUENCE [LARGE SCALE GENOMIC DNA]</scope>
    <source>
        <strain evidence="2 3">ATCC 48635</strain>
    </source>
</reference>
<feature type="region of interest" description="Disordered" evidence="1">
    <location>
        <begin position="175"/>
        <end position="194"/>
    </location>
</feature>
<evidence type="ECO:0000313" key="2">
    <source>
        <dbReference type="EMBL" id="OQR87254.1"/>
    </source>
</evidence>
<keyword evidence="3" id="KW-1185">Reference proteome</keyword>
<dbReference type="OrthoDB" id="90640at2759"/>
<evidence type="ECO:0000256" key="1">
    <source>
        <dbReference type="SAM" id="MobiDB-lite"/>
    </source>
</evidence>
<dbReference type="STRING" id="1202772.A0A1V9YNI4"/>
<comment type="caution">
    <text evidence="2">The sequence shown here is derived from an EMBL/GenBank/DDBJ whole genome shotgun (WGS) entry which is preliminary data.</text>
</comment>
<dbReference type="EMBL" id="JNBR01001455">
    <property type="protein sequence ID" value="OQR87254.1"/>
    <property type="molecule type" value="Genomic_DNA"/>
</dbReference>
<evidence type="ECO:0008006" key="4">
    <source>
        <dbReference type="Google" id="ProtNLM"/>
    </source>
</evidence>
<feature type="compositionally biased region" description="Basic and acidic residues" evidence="1">
    <location>
        <begin position="177"/>
        <end position="194"/>
    </location>
</feature>
<name>A0A1V9YNI4_ACHHY</name>
<gene>
    <name evidence="2" type="ORF">ACHHYP_20411</name>
</gene>
<accession>A0A1V9YNI4</accession>